<dbReference type="InterPro" id="IPR036322">
    <property type="entry name" value="WD40_repeat_dom_sf"/>
</dbReference>
<feature type="compositionally biased region" description="Low complexity" evidence="1">
    <location>
        <begin position="27"/>
        <end position="36"/>
    </location>
</feature>
<dbReference type="GO" id="GO:0005634">
    <property type="term" value="C:nucleus"/>
    <property type="evidence" value="ECO:0007669"/>
    <property type="project" value="InterPro"/>
</dbReference>
<feature type="region of interest" description="Disordered" evidence="1">
    <location>
        <begin position="481"/>
        <end position="508"/>
    </location>
</feature>
<organism evidence="2 3">
    <name type="scientific">Astrephomene gubernaculifera</name>
    <dbReference type="NCBI Taxonomy" id="47775"/>
    <lineage>
        <taxon>Eukaryota</taxon>
        <taxon>Viridiplantae</taxon>
        <taxon>Chlorophyta</taxon>
        <taxon>core chlorophytes</taxon>
        <taxon>Chlorophyceae</taxon>
        <taxon>CS clade</taxon>
        <taxon>Chlamydomonadales</taxon>
        <taxon>Astrephomenaceae</taxon>
        <taxon>Astrephomene</taxon>
    </lineage>
</organism>
<dbReference type="PANTHER" id="PTHR16047:SF7">
    <property type="entry name" value="E3 UBIQUITIN-PROTEIN LIGASE RFWD3"/>
    <property type="match status" value="1"/>
</dbReference>
<keyword evidence="3" id="KW-1185">Reference proteome</keyword>
<evidence type="ECO:0000313" key="3">
    <source>
        <dbReference type="Proteomes" id="UP001054857"/>
    </source>
</evidence>
<dbReference type="GO" id="GO:0016567">
    <property type="term" value="P:protein ubiquitination"/>
    <property type="evidence" value="ECO:0007669"/>
    <property type="project" value="InterPro"/>
</dbReference>
<comment type="caution">
    <text evidence="2">The sequence shown here is derived from an EMBL/GenBank/DDBJ whole genome shotgun (WGS) entry which is preliminary data.</text>
</comment>
<dbReference type="Proteomes" id="UP001054857">
    <property type="component" value="Unassembled WGS sequence"/>
</dbReference>
<evidence type="ECO:0000256" key="1">
    <source>
        <dbReference type="SAM" id="MobiDB-lite"/>
    </source>
</evidence>
<accession>A0AAD3DLJ6</accession>
<dbReference type="AlphaFoldDB" id="A0AAD3DLJ6"/>
<dbReference type="GO" id="GO:0004842">
    <property type="term" value="F:ubiquitin-protein transferase activity"/>
    <property type="evidence" value="ECO:0007669"/>
    <property type="project" value="InterPro"/>
</dbReference>
<dbReference type="InterPro" id="IPR037381">
    <property type="entry name" value="RFWD3"/>
</dbReference>
<feature type="non-terminal residue" evidence="2">
    <location>
        <position position="1"/>
    </location>
</feature>
<name>A0AAD3DLJ6_9CHLO</name>
<protein>
    <submittedName>
        <fullName evidence="2">Uncharacterized protein</fullName>
    </submittedName>
</protein>
<feature type="non-terminal residue" evidence="2">
    <location>
        <position position="526"/>
    </location>
</feature>
<evidence type="ECO:0000313" key="2">
    <source>
        <dbReference type="EMBL" id="GFR44085.1"/>
    </source>
</evidence>
<feature type="region of interest" description="Disordered" evidence="1">
    <location>
        <begin position="1"/>
        <end position="43"/>
    </location>
</feature>
<gene>
    <name evidence="2" type="ORF">Agub_g5247</name>
</gene>
<dbReference type="PANTHER" id="PTHR16047">
    <property type="entry name" value="RFWD3 PROTEIN"/>
    <property type="match status" value="1"/>
</dbReference>
<dbReference type="GO" id="GO:0036297">
    <property type="term" value="P:interstrand cross-link repair"/>
    <property type="evidence" value="ECO:0007669"/>
    <property type="project" value="InterPro"/>
</dbReference>
<dbReference type="EMBL" id="BMAR01000007">
    <property type="protein sequence ID" value="GFR44085.1"/>
    <property type="molecule type" value="Genomic_DNA"/>
</dbReference>
<sequence>APLPPSGTPSSMWGHFNAHGPANSGLQQQQQQQQQQGAPSGTAFPYNYGQGAFMGSSSSSTNGGGSGSGSNMGYGYNGASGGGSGGVGFGGPAAAAGSVGRFERMFSLPVEGCRLLALDVPGSRVLVSETKGAGMGSSFIRKISLYAPECNTRIHLPANTSLVCDMQLQPTSTTSSTTAPFPPGSSSTSNSCLAAVATWGAGLCLVCPRSEAVVAAFTGLPYRPCSCSWVPYNEHLLVAGLEKGHLALLDNRRTDRTLAVLAALKDAPRGAANMPVRNVAALPLTAPGAAAAGGADGGNPTPLTGAVSGDGVRSGGGVVWPHAALSCPGGAWLMVGGSAGDAEDHPGVGGSLRGATTSAAAAPTFGTLLSLDGGFGAGSMNVESMAVFHQATGGWYGWGGGSGVGMASADGVGQPQQSWRVALSWTPKASGRLGGIGAGGPRHEVGIMRLDAQAPYVHEATVSLYSRRGDPKVRSCLLPASASHAPSHHRNPMQPHQQPREAGGGLLLASSDDVTHEPLIYALNSS</sequence>
<reference evidence="2 3" key="1">
    <citation type="journal article" date="2021" name="Sci. Rep.">
        <title>Genome sequencing of the multicellular alga Astrephomene provides insights into convergent evolution of germ-soma differentiation.</title>
        <authorList>
            <person name="Yamashita S."/>
            <person name="Yamamoto K."/>
            <person name="Matsuzaki R."/>
            <person name="Suzuki S."/>
            <person name="Yamaguchi H."/>
            <person name="Hirooka S."/>
            <person name="Minakuchi Y."/>
            <person name="Miyagishima S."/>
            <person name="Kawachi M."/>
            <person name="Toyoda A."/>
            <person name="Nozaki H."/>
        </authorList>
    </citation>
    <scope>NUCLEOTIDE SEQUENCE [LARGE SCALE GENOMIC DNA]</scope>
    <source>
        <strain evidence="2 3">NIES-4017</strain>
    </source>
</reference>
<dbReference type="SUPFAM" id="SSF50978">
    <property type="entry name" value="WD40 repeat-like"/>
    <property type="match status" value="1"/>
</dbReference>
<proteinExistence type="predicted"/>